<feature type="region of interest" description="Disordered" evidence="1">
    <location>
        <begin position="44"/>
        <end position="72"/>
    </location>
</feature>
<protein>
    <submittedName>
        <fullName evidence="2">Uncharacterized protein</fullName>
    </submittedName>
</protein>
<proteinExistence type="predicted"/>
<accession>A0A6G3WPF3</accession>
<organism evidence="2">
    <name type="scientific">Streptomyces sp. SID7499</name>
    <dbReference type="NCBI Taxonomy" id="2706086"/>
    <lineage>
        <taxon>Bacteria</taxon>
        <taxon>Bacillati</taxon>
        <taxon>Actinomycetota</taxon>
        <taxon>Actinomycetes</taxon>
        <taxon>Kitasatosporales</taxon>
        <taxon>Streptomycetaceae</taxon>
        <taxon>Streptomyces</taxon>
    </lineage>
</organism>
<evidence type="ECO:0000313" key="2">
    <source>
        <dbReference type="EMBL" id="NEE07322.1"/>
    </source>
</evidence>
<gene>
    <name evidence="2" type="ORF">G3M58_12785</name>
</gene>
<evidence type="ECO:0000256" key="1">
    <source>
        <dbReference type="SAM" id="MobiDB-lite"/>
    </source>
</evidence>
<comment type="caution">
    <text evidence="2">The sequence shown here is derived from an EMBL/GenBank/DDBJ whole genome shotgun (WGS) entry which is preliminary data.</text>
</comment>
<reference evidence="2" key="1">
    <citation type="submission" date="2020-01" db="EMBL/GenBank/DDBJ databases">
        <title>Insect and environment-associated Actinomycetes.</title>
        <authorList>
            <person name="Currrie C."/>
            <person name="Chevrette M."/>
            <person name="Carlson C."/>
            <person name="Stubbendieck R."/>
            <person name="Wendt-Pienkowski E."/>
        </authorList>
    </citation>
    <scope>NUCLEOTIDE SEQUENCE</scope>
    <source>
        <strain evidence="2">SID7499</strain>
    </source>
</reference>
<dbReference type="EMBL" id="JAAGMN010001394">
    <property type="protein sequence ID" value="NEE07322.1"/>
    <property type="molecule type" value="Genomic_DNA"/>
</dbReference>
<name>A0A6G3WPF3_9ACTN</name>
<dbReference type="AlphaFoldDB" id="A0A6G3WPF3"/>
<sequence length="72" mass="8288">MDGLPASVDHDILAHRSIAAIATIRETLGCTVHQAVDAYARRYEELRRDRPDGFPQELRRDRPEDYRPSPDE</sequence>